<sequence>MSIFNTFSFSTLWSPYFLLLLIVITSLYFYMIRTLQKKRPTAEPLQTKEAVYFVSGIALIYLTMGSPLDVMSHIVFSAHMTQMAVLFLIAPILIILGVPSWIWRKFLIEGKIAPVFRLFTKPILALILFNGIFSFYHVPLVFDHVKTDVLLHGIYMLLLFILAFCMWWPLINKVEVNRSLSGLKKIGYLLAASVLLTPACALIIFAEVPLYLTYTDPTHWAEAMKLCLPIGVSIADLGITGPEMFNTMPLLDDQQLGGVLMKIIQEIVYGYVLASIFFSWYRQEQEAEKEEQEKGKLKPNYAE</sequence>
<dbReference type="AlphaFoldDB" id="A0A285D0E6"/>
<dbReference type="NCBIfam" id="TIGR02737">
    <property type="entry name" value="caa3_CtaG"/>
    <property type="match status" value="1"/>
</dbReference>
<comment type="subcellular location">
    <subcellularLocation>
        <location evidence="1">Cell membrane</location>
        <topology evidence="1">Multi-pass membrane protein</topology>
    </subcellularLocation>
</comment>
<reference evidence="7 8" key="1">
    <citation type="submission" date="2017-08" db="EMBL/GenBank/DDBJ databases">
        <authorList>
            <person name="de Groot N.N."/>
        </authorList>
    </citation>
    <scope>NUCLEOTIDE SEQUENCE [LARGE SCALE GENOMIC DNA]</scope>
    <source>
        <strain evidence="7 8">JC228</strain>
    </source>
</reference>
<dbReference type="InterPro" id="IPR014108">
    <property type="entry name" value="Caa3-assmbl_CtaG"/>
</dbReference>
<evidence type="ECO:0000313" key="8">
    <source>
        <dbReference type="Proteomes" id="UP000219546"/>
    </source>
</evidence>
<evidence type="ECO:0000256" key="3">
    <source>
        <dbReference type="ARBA" id="ARBA00022692"/>
    </source>
</evidence>
<protein>
    <submittedName>
        <fullName evidence="7">Putative membrane protein</fullName>
    </submittedName>
</protein>
<keyword evidence="2" id="KW-1003">Cell membrane</keyword>
<feature type="transmembrane region" description="Helical" evidence="6">
    <location>
        <begin position="12"/>
        <end position="30"/>
    </location>
</feature>
<evidence type="ECO:0000256" key="2">
    <source>
        <dbReference type="ARBA" id="ARBA00022475"/>
    </source>
</evidence>
<dbReference type="GO" id="GO:0005886">
    <property type="term" value="C:plasma membrane"/>
    <property type="evidence" value="ECO:0007669"/>
    <property type="project" value="UniProtKB-SubCell"/>
</dbReference>
<organism evidence="7 8">
    <name type="scientific">Bacillus oleivorans</name>
    <dbReference type="NCBI Taxonomy" id="1448271"/>
    <lineage>
        <taxon>Bacteria</taxon>
        <taxon>Bacillati</taxon>
        <taxon>Bacillota</taxon>
        <taxon>Bacilli</taxon>
        <taxon>Bacillales</taxon>
        <taxon>Bacillaceae</taxon>
        <taxon>Bacillus</taxon>
    </lineage>
</organism>
<evidence type="ECO:0000256" key="1">
    <source>
        <dbReference type="ARBA" id="ARBA00004651"/>
    </source>
</evidence>
<feature type="transmembrane region" description="Helical" evidence="6">
    <location>
        <begin position="154"/>
        <end position="174"/>
    </location>
</feature>
<keyword evidence="4 6" id="KW-1133">Transmembrane helix</keyword>
<feature type="transmembrane region" description="Helical" evidence="6">
    <location>
        <begin position="123"/>
        <end position="142"/>
    </location>
</feature>
<keyword evidence="5 6" id="KW-0472">Membrane</keyword>
<dbReference type="InterPro" id="IPR019108">
    <property type="entry name" value="Caa3_assmbl_CtaG-rel"/>
</dbReference>
<name>A0A285D0E6_9BACI</name>
<dbReference type="Pfam" id="PF09678">
    <property type="entry name" value="Caa3_CtaG"/>
    <property type="match status" value="1"/>
</dbReference>
<keyword evidence="3 6" id="KW-0812">Transmembrane</keyword>
<feature type="transmembrane region" description="Helical" evidence="6">
    <location>
        <begin position="186"/>
        <end position="206"/>
    </location>
</feature>
<feature type="transmembrane region" description="Helical" evidence="6">
    <location>
        <begin position="80"/>
        <end position="102"/>
    </location>
</feature>
<accession>A0A285D0E6</accession>
<dbReference type="EMBL" id="OAOP01000007">
    <property type="protein sequence ID" value="SNX73317.1"/>
    <property type="molecule type" value="Genomic_DNA"/>
</dbReference>
<evidence type="ECO:0000256" key="5">
    <source>
        <dbReference type="ARBA" id="ARBA00023136"/>
    </source>
</evidence>
<evidence type="ECO:0000313" key="7">
    <source>
        <dbReference type="EMBL" id="SNX73317.1"/>
    </source>
</evidence>
<dbReference type="OrthoDB" id="128422at2"/>
<dbReference type="RefSeq" id="WP_097159452.1">
    <property type="nucleotide sequence ID" value="NZ_JBEPMQ010000007.1"/>
</dbReference>
<proteinExistence type="predicted"/>
<keyword evidence="8" id="KW-1185">Reference proteome</keyword>
<feature type="transmembrane region" description="Helical" evidence="6">
    <location>
        <begin position="50"/>
        <end position="68"/>
    </location>
</feature>
<evidence type="ECO:0000256" key="6">
    <source>
        <dbReference type="SAM" id="Phobius"/>
    </source>
</evidence>
<dbReference type="Proteomes" id="UP000219546">
    <property type="component" value="Unassembled WGS sequence"/>
</dbReference>
<evidence type="ECO:0000256" key="4">
    <source>
        <dbReference type="ARBA" id="ARBA00022989"/>
    </source>
</evidence>
<gene>
    <name evidence="7" type="ORF">SAMN05877753_10724</name>
</gene>